<dbReference type="Gene3D" id="3.40.50.1110">
    <property type="entry name" value="SGNH hydrolase"/>
    <property type="match status" value="1"/>
</dbReference>
<feature type="region of interest" description="Disordered" evidence="1">
    <location>
        <begin position="694"/>
        <end position="751"/>
    </location>
</feature>
<feature type="compositionally biased region" description="Acidic residues" evidence="1">
    <location>
        <begin position="701"/>
        <end position="741"/>
    </location>
</feature>
<name>A0A7S0ZYU7_NOCSC</name>
<feature type="chain" id="PRO_5031057929" description="SGNH hydrolase-type esterase domain-containing protein" evidence="2">
    <location>
        <begin position="18"/>
        <end position="768"/>
    </location>
</feature>
<reference evidence="3" key="1">
    <citation type="submission" date="2021-01" db="EMBL/GenBank/DDBJ databases">
        <authorList>
            <person name="Corre E."/>
            <person name="Pelletier E."/>
            <person name="Niang G."/>
            <person name="Scheremetjew M."/>
            <person name="Finn R."/>
            <person name="Kale V."/>
            <person name="Holt S."/>
            <person name="Cochrane G."/>
            <person name="Meng A."/>
            <person name="Brown T."/>
            <person name="Cohen L."/>
        </authorList>
    </citation>
    <scope>NUCLEOTIDE SEQUENCE</scope>
</reference>
<protein>
    <recommendedName>
        <fullName evidence="4">SGNH hydrolase-type esterase domain-containing protein</fullName>
    </recommendedName>
</protein>
<feature type="signal peptide" evidence="2">
    <location>
        <begin position="1"/>
        <end position="17"/>
    </location>
</feature>
<dbReference type="CDD" id="cd00229">
    <property type="entry name" value="SGNH_hydrolase"/>
    <property type="match status" value="1"/>
</dbReference>
<accession>A0A7S0ZYU7</accession>
<dbReference type="SUPFAM" id="SSF52266">
    <property type="entry name" value="SGNH hydrolase"/>
    <property type="match status" value="1"/>
</dbReference>
<dbReference type="InterPro" id="IPR036514">
    <property type="entry name" value="SGNH_hydro_sf"/>
</dbReference>
<dbReference type="EMBL" id="HBFQ01015881">
    <property type="protein sequence ID" value="CAD8836654.1"/>
    <property type="molecule type" value="Transcribed_RNA"/>
</dbReference>
<keyword evidence="2" id="KW-0732">Signal</keyword>
<gene>
    <name evidence="3" type="ORF">NSCI0253_LOCUS11002</name>
</gene>
<evidence type="ECO:0000313" key="3">
    <source>
        <dbReference type="EMBL" id="CAD8836654.1"/>
    </source>
</evidence>
<organism evidence="3">
    <name type="scientific">Noctiluca scintillans</name>
    <name type="common">Sea sparkle</name>
    <name type="synonym">Red tide dinoflagellate</name>
    <dbReference type="NCBI Taxonomy" id="2966"/>
    <lineage>
        <taxon>Eukaryota</taxon>
        <taxon>Sar</taxon>
        <taxon>Alveolata</taxon>
        <taxon>Dinophyceae</taxon>
        <taxon>Noctilucales</taxon>
        <taxon>Noctilucaceae</taxon>
        <taxon>Noctiluca</taxon>
    </lineage>
</organism>
<dbReference type="AlphaFoldDB" id="A0A7S0ZYU7"/>
<evidence type="ECO:0000256" key="1">
    <source>
        <dbReference type="SAM" id="MobiDB-lite"/>
    </source>
</evidence>
<evidence type="ECO:0008006" key="4">
    <source>
        <dbReference type="Google" id="ProtNLM"/>
    </source>
</evidence>
<evidence type="ECO:0000256" key="2">
    <source>
        <dbReference type="SAM" id="SignalP"/>
    </source>
</evidence>
<sequence length="768" mass="83170">MLSCIFSLALLCHLVASKTCTLECEHVFVDFCTKFQSSQGPAAAFNHCRKEIDTGASSPMVQAGCVRGCDSTEGMLLAGAGVSSPLVKPVKVKRSLPRAPTVLVQERSRRPKARNAKLRDVGLVYDQKPASGKECQPSCEKEFVDACIPARISQGYHSVEAFDQCRADVDSQSPPLRRAGCSKGCVSTLKMVAMMSGPVKKQPDPFDRLSSKEEKAVYKKQSDPFDRLSTQEGNVIRKATKKNGTSNLPPVACAKACETEFIESCLPFFILQGWDAQLAFNECRTGIDDLTSDALVAADCLQNCKSTGEMVAARMCTPSCEREFQLSCMPFYVLQGWDPQSAFDECRARIDSESSQPLQRAGCVKRCDATQPMLASGQGVMPGRPSPTSMPGAAGQPALPVALFEGQATAKPKNEVALVAPHADGFCDIGCEREFVLSCVPFHTKQGWKAGLAYEDCRSGIDHNATQLIKAGCDENCTSTHAMLAAGEDMVKKQCNASSVGPRSIVRYSSGLNGANRSRYGTPVLVGDSAFDGCGSTGGAVEWNLAVLLGTTVINNAQEGADMNTVYGTQTACSAIEDCLWSVVIVGMNPNSGEANIGMDDFVERELRAGKKVIIHGHPNPTPWAWDRPNKYWTQLLDSYEKIAAKYKGVYFVDSRHQPQWRSGMDFYDVDQFHPGPKGGVVFAEAVANVIIGQSGKVTSEDEESEQDEEDEGEEDEGEEDEDEEDVEQSDLEQAEGDGEEELPRYRSLGVRGVEQGKLRGTLVSETG</sequence>
<proteinExistence type="predicted"/>